<dbReference type="SUPFAM" id="SSF54909">
    <property type="entry name" value="Dimeric alpha+beta barrel"/>
    <property type="match status" value="1"/>
</dbReference>
<dbReference type="AlphaFoldDB" id="A0A3D8YDL5"/>
<dbReference type="Pfam" id="PF03992">
    <property type="entry name" value="ABM"/>
    <property type="match status" value="1"/>
</dbReference>
<dbReference type="Gene3D" id="3.30.70.100">
    <property type="match status" value="1"/>
</dbReference>
<name>A0A3D8YDL5_9BACT</name>
<dbReference type="GO" id="GO:0004497">
    <property type="term" value="F:monooxygenase activity"/>
    <property type="evidence" value="ECO:0007669"/>
    <property type="project" value="UniProtKB-KW"/>
</dbReference>
<reference evidence="2 3" key="1">
    <citation type="submission" date="2018-07" db="EMBL/GenBank/DDBJ databases">
        <title>Dyadobacter roseus sp. nov., isolated from rose rhizosphere soil.</title>
        <authorList>
            <person name="Chen L."/>
        </authorList>
    </citation>
    <scope>NUCLEOTIDE SEQUENCE [LARGE SCALE GENOMIC DNA]</scope>
    <source>
        <strain evidence="2 3">RS19</strain>
    </source>
</reference>
<feature type="domain" description="ABM" evidence="1">
    <location>
        <begin position="2"/>
        <end position="91"/>
    </location>
</feature>
<gene>
    <name evidence="2" type="ORF">DSL64_09815</name>
</gene>
<dbReference type="EMBL" id="QNUL01000005">
    <property type="protein sequence ID" value="REA62532.1"/>
    <property type="molecule type" value="Genomic_DNA"/>
</dbReference>
<dbReference type="RefSeq" id="WP_115830563.1">
    <property type="nucleotide sequence ID" value="NZ_QNUL01000005.1"/>
</dbReference>
<keyword evidence="2" id="KW-0503">Monooxygenase</keyword>
<evidence type="ECO:0000313" key="3">
    <source>
        <dbReference type="Proteomes" id="UP000256373"/>
    </source>
</evidence>
<proteinExistence type="predicted"/>
<evidence type="ECO:0000259" key="1">
    <source>
        <dbReference type="PROSITE" id="PS51725"/>
    </source>
</evidence>
<dbReference type="Proteomes" id="UP000256373">
    <property type="component" value="Unassembled WGS sequence"/>
</dbReference>
<dbReference type="PROSITE" id="PS51725">
    <property type="entry name" value="ABM"/>
    <property type="match status" value="1"/>
</dbReference>
<evidence type="ECO:0000313" key="2">
    <source>
        <dbReference type="EMBL" id="REA62532.1"/>
    </source>
</evidence>
<dbReference type="OrthoDB" id="1120859at2"/>
<sequence length="94" mass="11025">MIVRIVRMTFSEGNADAFHTIFEKYYDTILGMPGCSHLELLQDIDDSDVFVTHSHWESVEDLNAYRQTDFFVTVWTETKKLFREKAIAFSLKQV</sequence>
<dbReference type="InterPro" id="IPR011008">
    <property type="entry name" value="Dimeric_a/b-barrel"/>
</dbReference>
<comment type="caution">
    <text evidence="2">The sequence shown here is derived from an EMBL/GenBank/DDBJ whole genome shotgun (WGS) entry which is preliminary data.</text>
</comment>
<dbReference type="InterPro" id="IPR007138">
    <property type="entry name" value="ABM_dom"/>
</dbReference>
<accession>A0A3D8YDL5</accession>
<protein>
    <submittedName>
        <fullName evidence="2">Antibiotic biosynthesis monooxygenase</fullName>
    </submittedName>
</protein>
<keyword evidence="3" id="KW-1185">Reference proteome</keyword>
<keyword evidence="2" id="KW-0560">Oxidoreductase</keyword>
<organism evidence="2 3">
    <name type="scientific">Dyadobacter luteus</name>
    <dbReference type="NCBI Taxonomy" id="2259619"/>
    <lineage>
        <taxon>Bacteria</taxon>
        <taxon>Pseudomonadati</taxon>
        <taxon>Bacteroidota</taxon>
        <taxon>Cytophagia</taxon>
        <taxon>Cytophagales</taxon>
        <taxon>Spirosomataceae</taxon>
        <taxon>Dyadobacter</taxon>
    </lineage>
</organism>